<feature type="region of interest" description="Disordered" evidence="1">
    <location>
        <begin position="1"/>
        <end position="64"/>
    </location>
</feature>
<gene>
    <name evidence="2" type="ORF">E3O19_00715</name>
</gene>
<keyword evidence="3" id="KW-1185">Reference proteome</keyword>
<organism evidence="2 3">
    <name type="scientific">Cryobacterium algoritolerans</name>
    <dbReference type="NCBI Taxonomy" id="1259184"/>
    <lineage>
        <taxon>Bacteria</taxon>
        <taxon>Bacillati</taxon>
        <taxon>Actinomycetota</taxon>
        <taxon>Actinomycetes</taxon>
        <taxon>Micrococcales</taxon>
        <taxon>Microbacteriaceae</taxon>
        <taxon>Cryobacterium</taxon>
    </lineage>
</organism>
<sequence>MTDPTPHAHLATRSREEDQHVLAAGNETGWWDDNGRPATWPDDSLDPEAGWTNGNTDTPKNRPF</sequence>
<dbReference type="AlphaFoldDB" id="A0A4V3IFG0"/>
<comment type="caution">
    <text evidence="2">The sequence shown here is derived from an EMBL/GenBank/DDBJ whole genome shotgun (WGS) entry which is preliminary data.</text>
</comment>
<evidence type="ECO:0000313" key="2">
    <source>
        <dbReference type="EMBL" id="TFC20994.1"/>
    </source>
</evidence>
<dbReference type="RefSeq" id="WP_134564718.1">
    <property type="nucleotide sequence ID" value="NZ_SOFP01000006.1"/>
</dbReference>
<accession>A0A4V3IFG0</accession>
<dbReference type="Proteomes" id="UP000298412">
    <property type="component" value="Unassembled WGS sequence"/>
</dbReference>
<dbReference type="OrthoDB" id="9781972at2"/>
<proteinExistence type="predicted"/>
<evidence type="ECO:0000256" key="1">
    <source>
        <dbReference type="SAM" id="MobiDB-lite"/>
    </source>
</evidence>
<reference evidence="2 3" key="1">
    <citation type="submission" date="2019-03" db="EMBL/GenBank/DDBJ databases">
        <title>Genomics of glacier-inhabiting Cryobacterium strains.</title>
        <authorList>
            <person name="Liu Q."/>
            <person name="Xin Y.-H."/>
        </authorList>
    </citation>
    <scope>NUCLEOTIDE SEQUENCE [LARGE SCALE GENOMIC DNA]</scope>
    <source>
        <strain evidence="2 3">MDT1-3</strain>
    </source>
</reference>
<dbReference type="EMBL" id="SOFP01000006">
    <property type="protein sequence ID" value="TFC20994.1"/>
    <property type="molecule type" value="Genomic_DNA"/>
</dbReference>
<name>A0A4V3IFG0_9MICO</name>
<evidence type="ECO:0000313" key="3">
    <source>
        <dbReference type="Proteomes" id="UP000298412"/>
    </source>
</evidence>
<protein>
    <submittedName>
        <fullName evidence="2">Uncharacterized protein</fullName>
    </submittedName>
</protein>